<dbReference type="EMBL" id="MUZR01000017">
    <property type="protein sequence ID" value="OOC10359.1"/>
    <property type="molecule type" value="Genomic_DNA"/>
</dbReference>
<organism evidence="7 8">
    <name type="scientific">Thioalkalivibrio halophilus</name>
    <dbReference type="NCBI Taxonomy" id="252474"/>
    <lineage>
        <taxon>Bacteria</taxon>
        <taxon>Pseudomonadati</taxon>
        <taxon>Pseudomonadota</taxon>
        <taxon>Gammaproteobacteria</taxon>
        <taxon>Chromatiales</taxon>
        <taxon>Ectothiorhodospiraceae</taxon>
        <taxon>Thioalkalivibrio</taxon>
    </lineage>
</organism>
<dbReference type="PANTHER" id="PTHR30546:SF23">
    <property type="entry name" value="FLAVOPROTEIN-LIKE PROTEIN YCP4-RELATED"/>
    <property type="match status" value="1"/>
</dbReference>
<dbReference type="Proteomes" id="UP000189177">
    <property type="component" value="Unassembled WGS sequence"/>
</dbReference>
<dbReference type="Pfam" id="PF03358">
    <property type="entry name" value="FMN_red"/>
    <property type="match status" value="1"/>
</dbReference>
<dbReference type="InterPro" id="IPR029039">
    <property type="entry name" value="Flavoprotein-like_sf"/>
</dbReference>
<protein>
    <submittedName>
        <fullName evidence="7">NAD(P)H:quinone oxidoreductase, type IV</fullName>
    </submittedName>
</protein>
<dbReference type="GO" id="GO:0010181">
    <property type="term" value="F:FMN binding"/>
    <property type="evidence" value="ECO:0007669"/>
    <property type="project" value="InterPro"/>
</dbReference>
<evidence type="ECO:0000313" key="8">
    <source>
        <dbReference type="Proteomes" id="UP000189177"/>
    </source>
</evidence>
<keyword evidence="4" id="KW-0288">FMN</keyword>
<dbReference type="STRING" id="252474.B1A74_06070"/>
<dbReference type="GO" id="GO:0016020">
    <property type="term" value="C:membrane"/>
    <property type="evidence" value="ECO:0007669"/>
    <property type="project" value="TreeGrafter"/>
</dbReference>
<dbReference type="InterPro" id="IPR010089">
    <property type="entry name" value="Flavoprotein_WrbA-like"/>
</dbReference>
<accession>A0A1V2ZZ47</accession>
<dbReference type="InterPro" id="IPR005025">
    <property type="entry name" value="FMN_Rdtase-like_dom"/>
</dbReference>
<reference evidence="7 8" key="1">
    <citation type="submission" date="2017-02" db="EMBL/GenBank/DDBJ databases">
        <title>Genomic diversity within the haloalkaliphilic genus Thioalkalivibrio.</title>
        <authorList>
            <person name="Ahn A.-C."/>
            <person name="Meier-Kolthoff J."/>
            <person name="Overmars L."/>
            <person name="Richter M."/>
            <person name="Woyke T."/>
            <person name="Sorokin D.Y."/>
            <person name="Muyzer G."/>
        </authorList>
    </citation>
    <scope>NUCLEOTIDE SEQUENCE [LARGE SCALE GENOMIC DNA]</scope>
    <source>
        <strain evidence="7 8">HL17</strain>
    </source>
</reference>
<dbReference type="InterPro" id="IPR001226">
    <property type="entry name" value="Flavodoxin_CS"/>
</dbReference>
<dbReference type="PROSITE" id="PS00201">
    <property type="entry name" value="FLAVODOXIN"/>
    <property type="match status" value="1"/>
</dbReference>
<dbReference type="FunFam" id="3.40.50.360:FF:000001">
    <property type="entry name" value="NAD(P)H dehydrogenase (Quinone) FQR1-like"/>
    <property type="match status" value="1"/>
</dbReference>
<keyword evidence="8" id="KW-1185">Reference proteome</keyword>
<evidence type="ECO:0000256" key="2">
    <source>
        <dbReference type="ARBA" id="ARBA00006961"/>
    </source>
</evidence>
<dbReference type="PANTHER" id="PTHR30546">
    <property type="entry name" value="FLAVODOXIN-RELATED PROTEIN WRBA-RELATED"/>
    <property type="match status" value="1"/>
</dbReference>
<dbReference type="NCBIfam" id="TIGR01755">
    <property type="entry name" value="flav_wrbA"/>
    <property type="match status" value="1"/>
</dbReference>
<feature type="compositionally biased region" description="Low complexity" evidence="5">
    <location>
        <begin position="35"/>
        <end position="57"/>
    </location>
</feature>
<dbReference type="AlphaFoldDB" id="A0A1V2ZZ47"/>
<dbReference type="SUPFAM" id="SSF52218">
    <property type="entry name" value="Flavoproteins"/>
    <property type="match status" value="1"/>
</dbReference>
<dbReference type="GO" id="GO:0009055">
    <property type="term" value="F:electron transfer activity"/>
    <property type="evidence" value="ECO:0007669"/>
    <property type="project" value="InterPro"/>
</dbReference>
<comment type="caution">
    <text evidence="7">The sequence shown here is derived from an EMBL/GenBank/DDBJ whole genome shotgun (WGS) entry which is preliminary data.</text>
</comment>
<dbReference type="OrthoDB" id="9801479at2"/>
<evidence type="ECO:0000256" key="1">
    <source>
        <dbReference type="ARBA" id="ARBA00001917"/>
    </source>
</evidence>
<dbReference type="NCBIfam" id="NF002999">
    <property type="entry name" value="PRK03767.1"/>
    <property type="match status" value="1"/>
</dbReference>
<feature type="region of interest" description="Disordered" evidence="5">
    <location>
        <begin position="154"/>
        <end position="179"/>
    </location>
</feature>
<feature type="region of interest" description="Disordered" evidence="5">
    <location>
        <begin position="34"/>
        <end position="60"/>
    </location>
</feature>
<proteinExistence type="inferred from homology"/>
<comment type="similarity">
    <text evidence="2">Belongs to the WrbA family.</text>
</comment>
<evidence type="ECO:0000256" key="5">
    <source>
        <dbReference type="SAM" id="MobiDB-lite"/>
    </source>
</evidence>
<dbReference type="Gene3D" id="3.40.50.360">
    <property type="match status" value="1"/>
</dbReference>
<feature type="compositionally biased region" description="Basic and acidic residues" evidence="5">
    <location>
        <begin position="167"/>
        <end position="179"/>
    </location>
</feature>
<keyword evidence="3" id="KW-0285">Flavoprotein</keyword>
<evidence type="ECO:0000256" key="4">
    <source>
        <dbReference type="ARBA" id="ARBA00022643"/>
    </source>
</evidence>
<dbReference type="RefSeq" id="WP_018946506.1">
    <property type="nucleotide sequence ID" value="NZ_MUZR01000017.1"/>
</dbReference>
<dbReference type="InterPro" id="IPR008254">
    <property type="entry name" value="Flavodoxin/NO_synth"/>
</dbReference>
<evidence type="ECO:0000256" key="3">
    <source>
        <dbReference type="ARBA" id="ARBA00022630"/>
    </source>
</evidence>
<comment type="cofactor">
    <cofactor evidence="1">
        <name>FMN</name>
        <dbReference type="ChEBI" id="CHEBI:58210"/>
    </cofactor>
</comment>
<dbReference type="GO" id="GO:0003955">
    <property type="term" value="F:NAD(P)H dehydrogenase (quinone) activity"/>
    <property type="evidence" value="ECO:0007669"/>
    <property type="project" value="InterPro"/>
</dbReference>
<dbReference type="PROSITE" id="PS50902">
    <property type="entry name" value="FLAVODOXIN_LIKE"/>
    <property type="match status" value="1"/>
</dbReference>
<gene>
    <name evidence="7" type="ORF">B1A74_06070</name>
</gene>
<evidence type="ECO:0000313" key="7">
    <source>
        <dbReference type="EMBL" id="OOC10359.1"/>
    </source>
</evidence>
<feature type="domain" description="Flavodoxin-like" evidence="6">
    <location>
        <begin position="7"/>
        <end position="190"/>
    </location>
</feature>
<name>A0A1V2ZZ47_9GAMM</name>
<evidence type="ECO:0000259" key="6">
    <source>
        <dbReference type="PROSITE" id="PS50902"/>
    </source>
</evidence>
<sequence length="208" mass="21495">MSAAVEVLVLYYSRYGATAELARHVATGVEQSGATARVRTVPPVTTGTPGDTPAVPDSGPPWAETRDLEECAGLVLGSPTRFGNMAAPLKHFLDGTSGLWASGGLVDRPFGVFTSTATQHGGQETTLLTMALPLIHQGMLWAGVPYTVPELSTTTTGGTPYGASHVAGERGEAPVSREEQRIASALGERVGRLAQRLQAAEGQGGGKA</sequence>